<protein>
    <recommendedName>
        <fullName evidence="4">ATPase</fullName>
    </recommendedName>
</protein>
<comment type="caution">
    <text evidence="2">The sequence shown here is derived from an EMBL/GenBank/DDBJ whole genome shotgun (WGS) entry which is preliminary data.</text>
</comment>
<reference evidence="2 3" key="1">
    <citation type="submission" date="2016-05" db="EMBL/GenBank/DDBJ databases">
        <authorList>
            <person name="Lavstsen T."/>
            <person name="Jespersen J.S."/>
        </authorList>
    </citation>
    <scope>NUCLEOTIDE SEQUENCE [LARGE SCALE GENOMIC DNA]</scope>
    <source>
        <strain evidence="2 3">B7-9</strain>
    </source>
</reference>
<evidence type="ECO:0000256" key="1">
    <source>
        <dbReference type="SAM" id="Coils"/>
    </source>
</evidence>
<evidence type="ECO:0008006" key="4">
    <source>
        <dbReference type="Google" id="ProtNLM"/>
    </source>
</evidence>
<keyword evidence="3" id="KW-1185">Reference proteome</keyword>
<organism evidence="2 3">
    <name type="scientific">Candidatus Chloroploca asiatica</name>
    <dbReference type="NCBI Taxonomy" id="1506545"/>
    <lineage>
        <taxon>Bacteria</taxon>
        <taxon>Bacillati</taxon>
        <taxon>Chloroflexota</taxon>
        <taxon>Chloroflexia</taxon>
        <taxon>Chloroflexales</taxon>
        <taxon>Chloroflexineae</taxon>
        <taxon>Oscillochloridaceae</taxon>
        <taxon>Candidatus Chloroploca</taxon>
    </lineage>
</organism>
<dbReference type="Proteomes" id="UP000220922">
    <property type="component" value="Unassembled WGS sequence"/>
</dbReference>
<accession>A0A2H3LB11</accession>
<dbReference type="AlphaFoldDB" id="A0A2H3LB11"/>
<dbReference type="EMBL" id="LYXE01000031">
    <property type="protein sequence ID" value="PDW00703.1"/>
    <property type="molecule type" value="Genomic_DNA"/>
</dbReference>
<feature type="coiled-coil region" evidence="1">
    <location>
        <begin position="51"/>
        <end position="78"/>
    </location>
</feature>
<sequence>MTAIELDDLIDELEDALAEGRRVPFSTRLLVDEERILDIIDRMRVAIPEEQKRARRIVQEQERLIAEAQMRVQQVLEERGLLEAVESERSRLLEAAEYEASLVRAGADDYARQVLEELDERLTRLVTSVRNGLSTLGTRQTDADHEA</sequence>
<gene>
    <name evidence="2" type="ORF">A9Q02_08790</name>
</gene>
<evidence type="ECO:0000313" key="2">
    <source>
        <dbReference type="EMBL" id="PDW00703.1"/>
    </source>
</evidence>
<name>A0A2H3LB11_9CHLR</name>
<evidence type="ECO:0000313" key="3">
    <source>
        <dbReference type="Proteomes" id="UP000220922"/>
    </source>
</evidence>
<proteinExistence type="predicted"/>
<dbReference type="OrthoDB" id="1690557at2"/>
<keyword evidence="1" id="KW-0175">Coiled coil</keyword>
<dbReference type="RefSeq" id="WP_097650790.1">
    <property type="nucleotide sequence ID" value="NZ_LYXE01000031.1"/>
</dbReference>